<sequence>MAAPAAVPRTIGRAKRRSRGLTFIEAVVVMGIVAAFAAVAMPAYNDLSARQKLAGASQQVADDLQEARSEAVQRNRRVYVSFRSGAQWCYAISLQPACDCAQPAAACALRRGDGQAFDGVGLPAARDTAFDPRLGLASTPAGVTLALGERTAEVQLAASGRARACARGADLPGLPRCS</sequence>
<comment type="subcellular location">
    <subcellularLocation>
        <location evidence="1">Cell inner membrane</location>
        <topology evidence="1">Single-pass membrane protein</topology>
    </subcellularLocation>
</comment>
<evidence type="ECO:0000259" key="12">
    <source>
        <dbReference type="Pfam" id="PF12019"/>
    </source>
</evidence>
<dbReference type="InterPro" id="IPR045584">
    <property type="entry name" value="Pilin-like"/>
</dbReference>
<feature type="domain" description="General secretion pathway GspH" evidence="12">
    <location>
        <begin position="56"/>
        <end position="160"/>
    </location>
</feature>
<keyword evidence="6 11" id="KW-0812">Transmembrane</keyword>
<proteinExistence type="inferred from homology"/>
<keyword evidence="8 11" id="KW-0472">Membrane</keyword>
<evidence type="ECO:0000256" key="2">
    <source>
        <dbReference type="ARBA" id="ARBA00021549"/>
    </source>
</evidence>
<dbReference type="GO" id="GO:0015627">
    <property type="term" value="C:type II protein secretion system complex"/>
    <property type="evidence" value="ECO:0007669"/>
    <property type="project" value="InterPro"/>
</dbReference>
<evidence type="ECO:0000313" key="13">
    <source>
        <dbReference type="EMBL" id="MEF7613463.1"/>
    </source>
</evidence>
<evidence type="ECO:0000256" key="11">
    <source>
        <dbReference type="SAM" id="Phobius"/>
    </source>
</evidence>
<dbReference type="GO" id="GO:0005886">
    <property type="term" value="C:plasma membrane"/>
    <property type="evidence" value="ECO:0007669"/>
    <property type="project" value="UniProtKB-SubCell"/>
</dbReference>
<gene>
    <name evidence="13" type="ORF">V4F39_06020</name>
</gene>
<name>A0AAW9QAT1_9BURK</name>
<organism evidence="13 14">
    <name type="scientific">Aquincola agrisoli</name>
    <dbReference type="NCBI Taxonomy" id="3119538"/>
    <lineage>
        <taxon>Bacteria</taxon>
        <taxon>Pseudomonadati</taxon>
        <taxon>Pseudomonadota</taxon>
        <taxon>Betaproteobacteria</taxon>
        <taxon>Burkholderiales</taxon>
        <taxon>Sphaerotilaceae</taxon>
        <taxon>Aquincola</taxon>
    </lineage>
</organism>
<evidence type="ECO:0000256" key="8">
    <source>
        <dbReference type="ARBA" id="ARBA00023136"/>
    </source>
</evidence>
<evidence type="ECO:0000256" key="9">
    <source>
        <dbReference type="ARBA" id="ARBA00025772"/>
    </source>
</evidence>
<keyword evidence="5" id="KW-0997">Cell inner membrane</keyword>
<dbReference type="Gene3D" id="3.55.40.10">
    <property type="entry name" value="minor pseudopilin epsh domain"/>
    <property type="match status" value="1"/>
</dbReference>
<evidence type="ECO:0000256" key="1">
    <source>
        <dbReference type="ARBA" id="ARBA00004377"/>
    </source>
</evidence>
<keyword evidence="3" id="KW-1003">Cell membrane</keyword>
<evidence type="ECO:0000256" key="10">
    <source>
        <dbReference type="ARBA" id="ARBA00030775"/>
    </source>
</evidence>
<accession>A0AAW9QAT1</accession>
<feature type="transmembrane region" description="Helical" evidence="11">
    <location>
        <begin position="21"/>
        <end position="44"/>
    </location>
</feature>
<evidence type="ECO:0000256" key="5">
    <source>
        <dbReference type="ARBA" id="ARBA00022519"/>
    </source>
</evidence>
<protein>
    <recommendedName>
        <fullName evidence="2">Type II secretion system protein H</fullName>
    </recommendedName>
    <alternativeName>
        <fullName evidence="10">General secretion pathway protein H</fullName>
    </alternativeName>
</protein>
<evidence type="ECO:0000256" key="7">
    <source>
        <dbReference type="ARBA" id="ARBA00022989"/>
    </source>
</evidence>
<dbReference type="Pfam" id="PF12019">
    <property type="entry name" value="GspH"/>
    <property type="match status" value="1"/>
</dbReference>
<dbReference type="AlphaFoldDB" id="A0AAW9QAT1"/>
<evidence type="ECO:0000256" key="3">
    <source>
        <dbReference type="ARBA" id="ARBA00022475"/>
    </source>
</evidence>
<evidence type="ECO:0000256" key="4">
    <source>
        <dbReference type="ARBA" id="ARBA00022481"/>
    </source>
</evidence>
<dbReference type="GO" id="GO:0015628">
    <property type="term" value="P:protein secretion by the type II secretion system"/>
    <property type="evidence" value="ECO:0007669"/>
    <property type="project" value="InterPro"/>
</dbReference>
<dbReference type="RefSeq" id="WP_332288402.1">
    <property type="nucleotide sequence ID" value="NZ_JAZIBG010000017.1"/>
</dbReference>
<evidence type="ECO:0000313" key="14">
    <source>
        <dbReference type="Proteomes" id="UP001336250"/>
    </source>
</evidence>
<dbReference type="EMBL" id="JAZIBG010000017">
    <property type="protein sequence ID" value="MEF7613463.1"/>
    <property type="molecule type" value="Genomic_DNA"/>
</dbReference>
<comment type="similarity">
    <text evidence="9">Belongs to the GSP H family.</text>
</comment>
<dbReference type="SUPFAM" id="SSF54523">
    <property type="entry name" value="Pili subunits"/>
    <property type="match status" value="1"/>
</dbReference>
<keyword evidence="4" id="KW-0488">Methylation</keyword>
<reference evidence="13 14" key="1">
    <citation type="submission" date="2024-02" db="EMBL/GenBank/DDBJ databases">
        <title>Genome sequence of Aquincola sp. MAHUQ-54.</title>
        <authorList>
            <person name="Huq M.A."/>
        </authorList>
    </citation>
    <scope>NUCLEOTIDE SEQUENCE [LARGE SCALE GENOMIC DNA]</scope>
    <source>
        <strain evidence="13 14">MAHUQ-54</strain>
    </source>
</reference>
<keyword evidence="7 11" id="KW-1133">Transmembrane helix</keyword>
<comment type="caution">
    <text evidence="13">The sequence shown here is derived from an EMBL/GenBank/DDBJ whole genome shotgun (WGS) entry which is preliminary data.</text>
</comment>
<evidence type="ECO:0000256" key="6">
    <source>
        <dbReference type="ARBA" id="ARBA00022692"/>
    </source>
</evidence>
<dbReference type="InterPro" id="IPR022346">
    <property type="entry name" value="T2SS_GspH"/>
</dbReference>
<keyword evidence="14" id="KW-1185">Reference proteome</keyword>
<dbReference type="Proteomes" id="UP001336250">
    <property type="component" value="Unassembled WGS sequence"/>
</dbReference>